<gene>
    <name evidence="2" type="ORF">UX78_C0023G0013</name>
</gene>
<dbReference type="InterPro" id="IPR010390">
    <property type="entry name" value="ABC-2_transporter-like"/>
</dbReference>
<accession>A0A0G1RDP2</accession>
<comment type="caution">
    <text evidence="2">The sequence shown here is derived from an EMBL/GenBank/DDBJ whole genome shotgun (WGS) entry which is preliminary data.</text>
</comment>
<feature type="transmembrane region" description="Helical" evidence="1">
    <location>
        <begin position="104"/>
        <end position="125"/>
    </location>
</feature>
<evidence type="ECO:0000313" key="2">
    <source>
        <dbReference type="EMBL" id="KKU55261.1"/>
    </source>
</evidence>
<keyword evidence="1" id="KW-0472">Membrane</keyword>
<name>A0A0G1RDP2_9BACT</name>
<proteinExistence type="predicted"/>
<evidence type="ECO:0000313" key="3">
    <source>
        <dbReference type="Proteomes" id="UP000034607"/>
    </source>
</evidence>
<dbReference type="PANTHER" id="PTHR36832:SF1">
    <property type="entry name" value="SLR1174 PROTEIN"/>
    <property type="match status" value="1"/>
</dbReference>
<feature type="transmembrane region" description="Helical" evidence="1">
    <location>
        <begin position="178"/>
        <end position="201"/>
    </location>
</feature>
<reference evidence="2 3" key="1">
    <citation type="journal article" date="2015" name="Nature">
        <title>rRNA introns, odd ribosomes, and small enigmatic genomes across a large radiation of phyla.</title>
        <authorList>
            <person name="Brown C.T."/>
            <person name="Hug L.A."/>
            <person name="Thomas B.C."/>
            <person name="Sharon I."/>
            <person name="Castelle C.J."/>
            <person name="Singh A."/>
            <person name="Wilkins M.J."/>
            <person name="Williams K.H."/>
            <person name="Banfield J.F."/>
        </authorList>
    </citation>
    <scope>NUCLEOTIDE SEQUENCE [LARGE SCALE GENOMIC DNA]</scope>
</reference>
<feature type="transmembrane region" description="Helical" evidence="1">
    <location>
        <begin position="137"/>
        <end position="166"/>
    </location>
</feature>
<dbReference type="AlphaFoldDB" id="A0A0G1RDP2"/>
<protein>
    <submittedName>
        <fullName evidence="2">Uncharacterized protein</fullName>
    </submittedName>
</protein>
<dbReference type="Pfam" id="PF06182">
    <property type="entry name" value="ABC2_membrane_6"/>
    <property type="match status" value="1"/>
</dbReference>
<keyword evidence="1" id="KW-1133">Transmembrane helix</keyword>
<feature type="transmembrane region" description="Helical" evidence="1">
    <location>
        <begin position="221"/>
        <end position="243"/>
    </location>
</feature>
<organism evidence="2 3">
    <name type="scientific">Candidatus Amesbacteria bacterium GW2011_GWA2_47_11</name>
    <dbReference type="NCBI Taxonomy" id="1618357"/>
    <lineage>
        <taxon>Bacteria</taxon>
        <taxon>Candidatus Amesiibacteriota</taxon>
    </lineage>
</organism>
<feature type="transmembrane region" description="Helical" evidence="1">
    <location>
        <begin position="21"/>
        <end position="43"/>
    </location>
</feature>
<dbReference type="Proteomes" id="UP000034607">
    <property type="component" value="Unassembled WGS sequence"/>
</dbReference>
<feature type="transmembrane region" description="Helical" evidence="1">
    <location>
        <begin position="49"/>
        <end position="67"/>
    </location>
</feature>
<evidence type="ECO:0000256" key="1">
    <source>
        <dbReference type="SAM" id="Phobius"/>
    </source>
</evidence>
<keyword evidence="1" id="KW-0812">Transmembrane</keyword>
<sequence length="256" mass="29345">MRKYIILFLQHLSEYSTYRMRLLVTILQGFVTPLFLLIVLSWARPISSVSVSDLLPYYLLVGLIYPLTRSRIDEFIDESATSGEVNNFLVKPLSFYKFMLTSDLSWKTLNLITLFPFILAAYLLLTPSGSVPQNLSSFSLSLLVTGISFLISFNFSFLIGLFSFWLDEFWAIHNIKHVVVNFLGGVVLPYSFFPLWATSLLKYSPFPYMLTWPVRVLRGQFSSSEIPISLFWLALIGLAVVFFQKLAIRRYSHTAG</sequence>
<dbReference type="EMBL" id="LCNM01000023">
    <property type="protein sequence ID" value="KKU55261.1"/>
    <property type="molecule type" value="Genomic_DNA"/>
</dbReference>
<dbReference type="PANTHER" id="PTHR36832">
    <property type="entry name" value="SLR1174 PROTEIN-RELATED"/>
    <property type="match status" value="1"/>
</dbReference>